<dbReference type="KEGG" id="slr:L21SP2_2765"/>
<dbReference type="eggNOG" id="COG2984">
    <property type="taxonomic scope" value="Bacteria"/>
</dbReference>
<keyword evidence="6" id="KW-0418">Kinase</keyword>
<dbReference type="HOGENOM" id="CLU_360514_0_0_12"/>
<dbReference type="STRING" id="1307761.L21SP2_2765"/>
<dbReference type="InterPro" id="IPR036890">
    <property type="entry name" value="HATPase_C_sf"/>
</dbReference>
<dbReference type="Gene3D" id="3.30.450.20">
    <property type="entry name" value="PAS domain"/>
    <property type="match status" value="1"/>
</dbReference>
<keyword evidence="4" id="KW-0808">Transferase</keyword>
<keyword evidence="8" id="KW-0812">Transmembrane</keyword>
<evidence type="ECO:0000256" key="4">
    <source>
        <dbReference type="ARBA" id="ARBA00022679"/>
    </source>
</evidence>
<dbReference type="GO" id="GO:0005524">
    <property type="term" value="F:ATP binding"/>
    <property type="evidence" value="ECO:0007669"/>
    <property type="project" value="UniProtKB-KW"/>
</dbReference>
<dbReference type="GO" id="GO:0004673">
    <property type="term" value="F:protein histidine kinase activity"/>
    <property type="evidence" value="ECO:0007669"/>
    <property type="project" value="UniProtKB-EC"/>
</dbReference>
<comment type="catalytic activity">
    <reaction evidence="1">
        <text>ATP + protein L-histidine = ADP + protein N-phospho-L-histidine.</text>
        <dbReference type="EC" id="2.7.13.3"/>
    </reaction>
</comment>
<protein>
    <recommendedName>
        <fullName evidence="2">histidine kinase</fullName>
        <ecNumber evidence="2">2.7.13.3</ecNumber>
    </recommendedName>
</protein>
<dbReference type="SUPFAM" id="SSF55785">
    <property type="entry name" value="PYP-like sensor domain (PAS domain)"/>
    <property type="match status" value="1"/>
</dbReference>
<evidence type="ECO:0000256" key="5">
    <source>
        <dbReference type="ARBA" id="ARBA00022741"/>
    </source>
</evidence>
<dbReference type="CDD" id="cd00130">
    <property type="entry name" value="PAS"/>
    <property type="match status" value="1"/>
</dbReference>
<dbReference type="EMBL" id="CP006939">
    <property type="protein sequence ID" value="AHC16115.1"/>
    <property type="molecule type" value="Genomic_DNA"/>
</dbReference>
<feature type="domain" description="Histidine kinase" evidence="10">
    <location>
        <begin position="569"/>
        <end position="774"/>
    </location>
</feature>
<evidence type="ECO:0000256" key="3">
    <source>
        <dbReference type="ARBA" id="ARBA00022553"/>
    </source>
</evidence>
<dbReference type="InterPro" id="IPR003594">
    <property type="entry name" value="HATPase_dom"/>
</dbReference>
<feature type="transmembrane region" description="Helical" evidence="8">
    <location>
        <begin position="361"/>
        <end position="383"/>
    </location>
</feature>
<keyword evidence="7" id="KW-0067">ATP-binding</keyword>
<dbReference type="Gene3D" id="3.40.50.2300">
    <property type="match status" value="2"/>
</dbReference>
<evidence type="ECO:0000256" key="1">
    <source>
        <dbReference type="ARBA" id="ARBA00000085"/>
    </source>
</evidence>
<dbReference type="Pfam" id="PF13426">
    <property type="entry name" value="PAS_9"/>
    <property type="match status" value="1"/>
</dbReference>
<dbReference type="AlphaFoldDB" id="V5WKE7"/>
<dbReference type="InterPro" id="IPR000014">
    <property type="entry name" value="PAS"/>
</dbReference>
<dbReference type="Pfam" id="PF02518">
    <property type="entry name" value="HATPase_c"/>
    <property type="match status" value="1"/>
</dbReference>
<dbReference type="eggNOG" id="COG3920">
    <property type="taxonomic scope" value="Bacteria"/>
</dbReference>
<evidence type="ECO:0000256" key="2">
    <source>
        <dbReference type="ARBA" id="ARBA00012438"/>
    </source>
</evidence>
<gene>
    <name evidence="11" type="ORF">L21SP2_2765</name>
</gene>
<evidence type="ECO:0000259" key="10">
    <source>
        <dbReference type="PROSITE" id="PS50109"/>
    </source>
</evidence>
<evidence type="ECO:0000256" key="9">
    <source>
        <dbReference type="SAM" id="SignalP"/>
    </source>
</evidence>
<dbReference type="Pfam" id="PF07568">
    <property type="entry name" value="HisKA_2"/>
    <property type="match status" value="1"/>
</dbReference>
<dbReference type="Gene3D" id="3.30.565.10">
    <property type="entry name" value="Histidine kinase-like ATPase, C-terminal domain"/>
    <property type="match status" value="1"/>
</dbReference>
<dbReference type="SUPFAM" id="SSF55874">
    <property type="entry name" value="ATPase domain of HSP90 chaperone/DNA topoisomerase II/histidine kinase"/>
    <property type="match status" value="1"/>
</dbReference>
<evidence type="ECO:0000256" key="7">
    <source>
        <dbReference type="ARBA" id="ARBA00022840"/>
    </source>
</evidence>
<keyword evidence="9" id="KW-0732">Signal</keyword>
<evidence type="ECO:0000256" key="6">
    <source>
        <dbReference type="ARBA" id="ARBA00022777"/>
    </source>
</evidence>
<evidence type="ECO:0000313" key="11">
    <source>
        <dbReference type="EMBL" id="AHC16115.1"/>
    </source>
</evidence>
<keyword evidence="8" id="KW-1133">Transmembrane helix</keyword>
<name>V5WKE7_9SPIO</name>
<keyword evidence="3" id="KW-0597">Phosphoprotein</keyword>
<dbReference type="Proteomes" id="UP000018680">
    <property type="component" value="Chromosome"/>
</dbReference>
<keyword evidence="8" id="KW-0472">Membrane</keyword>
<evidence type="ECO:0000256" key="8">
    <source>
        <dbReference type="SAM" id="Phobius"/>
    </source>
</evidence>
<dbReference type="PANTHER" id="PTHR41523:SF8">
    <property type="entry name" value="ETHYLENE RESPONSE SENSOR PROTEIN"/>
    <property type="match status" value="1"/>
</dbReference>
<dbReference type="PROSITE" id="PS50109">
    <property type="entry name" value="HIS_KIN"/>
    <property type="match status" value="1"/>
</dbReference>
<dbReference type="InterPro" id="IPR005467">
    <property type="entry name" value="His_kinase_dom"/>
</dbReference>
<reference evidence="11 12" key="1">
    <citation type="journal article" date="2015" name="Stand. Genomic Sci.">
        <title>Complete genome sequence and description of Salinispira pacifica gen. nov., sp. nov., a novel spirochaete isolated form a hypersaline microbial mat.</title>
        <authorList>
            <person name="Ben Hania W."/>
            <person name="Joseph M."/>
            <person name="Schumann P."/>
            <person name="Bunk B."/>
            <person name="Fiebig A."/>
            <person name="Sproer C."/>
            <person name="Klenk H.P."/>
            <person name="Fardeau M.L."/>
            <person name="Spring S."/>
        </authorList>
    </citation>
    <scope>NUCLEOTIDE SEQUENCE [LARGE SCALE GENOMIC DNA]</scope>
    <source>
        <strain evidence="11 12">L21-RPul-D2</strain>
    </source>
</reference>
<organism evidence="11 12">
    <name type="scientific">Salinispira pacifica</name>
    <dbReference type="NCBI Taxonomy" id="1307761"/>
    <lineage>
        <taxon>Bacteria</taxon>
        <taxon>Pseudomonadati</taxon>
        <taxon>Spirochaetota</taxon>
        <taxon>Spirochaetia</taxon>
        <taxon>Spirochaetales</taxon>
        <taxon>Spirochaetaceae</taxon>
        <taxon>Salinispira</taxon>
    </lineage>
</organism>
<proteinExistence type="predicted"/>
<keyword evidence="12" id="KW-1185">Reference proteome</keyword>
<dbReference type="InterPro" id="IPR035965">
    <property type="entry name" value="PAS-like_dom_sf"/>
</dbReference>
<accession>V5WKE7</accession>
<dbReference type="EC" id="2.7.13.3" evidence="2"/>
<dbReference type="PANTHER" id="PTHR41523">
    <property type="entry name" value="TWO-COMPONENT SYSTEM SENSOR PROTEIN"/>
    <property type="match status" value="1"/>
</dbReference>
<dbReference type="InterPro" id="IPR011495">
    <property type="entry name" value="Sig_transdc_His_kin_sub2_dim/P"/>
</dbReference>
<feature type="signal peptide" evidence="9">
    <location>
        <begin position="1"/>
        <end position="27"/>
    </location>
</feature>
<sequence length="776" mass="88629">MFYNNDMRSLRRTLMMVLLALQLTHSAAQQFQVPDFASPTESIRLLLIASYHPAFPTWPVQREGLEERIREFEGNHQVNICLDVEFMDSKRLFSRVHFANFRNGLVEKLNNLPGYHGVLTADDNALHFVLENREELFPGIPLVFFGVNDADRAASAMKQPQISGVAERIPLEENIRFLKAAFSEPSAIYGISDGTNTGISDARLFRSMQKQFPETELRLLDLAVMSYRELKNTVKEISPSNPVILLDAYLDKQDTGMEFDQAVRFLTEDVRVPMFHVYEHGIGSGLTGGVVISHRLQAYHAMDLLIDMLGSGGDLVPPRLMSPPVRLMLDYNRWRSLGISLPAEWSNPQWVNKPLTIWDLYGIWALIAILLFAGLAILTVLLIGSRRKLILSREQIQREHRRYRTLFDEFSLGLWEEDLSAVRMFLEKLKSSHKGNFSDFLRRNPVLIQESIRDIRIIRVNDAVLKMYKARGEEELIRRLPEIFPPQAKDVFAQAMTRLFEGAGEFSSELLQRDLTGREFWVRFRLTILQGHGLDWRRALVSTEDIDEKIRNRHMLAESLREKETLLREMHHRIKNNLNTVSSLIDLQEEKIEDQRLRDVLDAARGRIYSISMMHELLYGSDTRNSVSLRDYFERIRDAVFSLHQDVINPQEFRQRAPVPELLADIELDISRMVPLGLIFNEILTNTIKHGKTPYERLTIDIKCRMNGNQAELLFQDNGGGNGGADSNSVTSQSRAGGLGLELIQVLGEQLGGDVLSQPVPGGFRVAVSFPLNAPE</sequence>
<evidence type="ECO:0000313" key="12">
    <source>
        <dbReference type="Proteomes" id="UP000018680"/>
    </source>
</evidence>
<feature type="chain" id="PRO_5004743115" description="histidine kinase" evidence="9">
    <location>
        <begin position="28"/>
        <end position="776"/>
    </location>
</feature>
<keyword evidence="5" id="KW-0547">Nucleotide-binding</keyword>